<sequence>MLEAGRKFELEELQLNASTYYYKNICNGVMKFDAGTACVALSLKPSPIPEINRLCNLRSAPKSFILRNGSFVLKTNSFSNLAQAKVAIILGNEQLMVESELEGMEVGSNAVSRVNSDSYLVSNLLGL</sequence>
<evidence type="ECO:0000313" key="1">
    <source>
        <dbReference type="EMBL" id="CAG7732519.1"/>
    </source>
</evidence>
<dbReference type="OrthoDB" id="2359033at2759"/>
<dbReference type="AlphaFoldDB" id="A0A8J2KBC5"/>
<protein>
    <submittedName>
        <fullName evidence="1">Uncharacterized protein</fullName>
    </submittedName>
</protein>
<name>A0A8J2KBC5_9HEXA</name>
<keyword evidence="2" id="KW-1185">Reference proteome</keyword>
<gene>
    <name evidence="1" type="ORF">AFUS01_LOCUS21033</name>
</gene>
<organism evidence="1 2">
    <name type="scientific">Allacma fusca</name>
    <dbReference type="NCBI Taxonomy" id="39272"/>
    <lineage>
        <taxon>Eukaryota</taxon>
        <taxon>Metazoa</taxon>
        <taxon>Ecdysozoa</taxon>
        <taxon>Arthropoda</taxon>
        <taxon>Hexapoda</taxon>
        <taxon>Collembola</taxon>
        <taxon>Symphypleona</taxon>
        <taxon>Sminthuridae</taxon>
        <taxon>Allacma</taxon>
    </lineage>
</organism>
<dbReference type="Proteomes" id="UP000708208">
    <property type="component" value="Unassembled WGS sequence"/>
</dbReference>
<reference evidence="1" key="1">
    <citation type="submission" date="2021-06" db="EMBL/GenBank/DDBJ databases">
        <authorList>
            <person name="Hodson N. C."/>
            <person name="Mongue J. A."/>
            <person name="Jaron S. K."/>
        </authorList>
    </citation>
    <scope>NUCLEOTIDE SEQUENCE</scope>
</reference>
<accession>A0A8J2KBC5</accession>
<proteinExistence type="predicted"/>
<evidence type="ECO:0000313" key="2">
    <source>
        <dbReference type="Proteomes" id="UP000708208"/>
    </source>
</evidence>
<comment type="caution">
    <text evidence="1">The sequence shown here is derived from an EMBL/GenBank/DDBJ whole genome shotgun (WGS) entry which is preliminary data.</text>
</comment>
<dbReference type="EMBL" id="CAJVCH010233113">
    <property type="protein sequence ID" value="CAG7732519.1"/>
    <property type="molecule type" value="Genomic_DNA"/>
</dbReference>